<dbReference type="EMBL" id="CP058609">
    <property type="protein sequence ID" value="QLG73578.1"/>
    <property type="molecule type" value="Genomic_DNA"/>
</dbReference>
<dbReference type="GeneID" id="59237338"/>
<feature type="region of interest" description="Disordered" evidence="1">
    <location>
        <begin position="460"/>
        <end position="479"/>
    </location>
</feature>
<organism evidence="3 4">
    <name type="scientific">Zygotorulaspora mrakii</name>
    <name type="common">Zygosaccharomyces mrakii</name>
    <dbReference type="NCBI Taxonomy" id="42260"/>
    <lineage>
        <taxon>Eukaryota</taxon>
        <taxon>Fungi</taxon>
        <taxon>Dikarya</taxon>
        <taxon>Ascomycota</taxon>
        <taxon>Saccharomycotina</taxon>
        <taxon>Saccharomycetes</taxon>
        <taxon>Saccharomycetales</taxon>
        <taxon>Saccharomycetaceae</taxon>
        <taxon>Zygotorulaspora</taxon>
    </lineage>
</organism>
<dbReference type="Pfam" id="PF04037">
    <property type="entry name" value="DUF382"/>
    <property type="match status" value="1"/>
</dbReference>
<feature type="domain" description="PSP proline-rich" evidence="2">
    <location>
        <begin position="271"/>
        <end position="324"/>
    </location>
</feature>
<gene>
    <name evidence="3" type="ORF">HG535_0F00880</name>
</gene>
<feature type="compositionally biased region" description="Basic and acidic residues" evidence="1">
    <location>
        <begin position="14"/>
        <end position="51"/>
    </location>
</feature>
<dbReference type="Pfam" id="PF04046">
    <property type="entry name" value="PSP"/>
    <property type="match status" value="1"/>
</dbReference>
<dbReference type="SMART" id="SM00581">
    <property type="entry name" value="PSP"/>
    <property type="match status" value="1"/>
</dbReference>
<keyword evidence="4" id="KW-1185">Reference proteome</keyword>
<feature type="compositionally biased region" description="Basic and acidic residues" evidence="1">
    <location>
        <begin position="85"/>
        <end position="107"/>
    </location>
</feature>
<dbReference type="KEGG" id="zmk:HG535_0F00880"/>
<evidence type="ECO:0000256" key="1">
    <source>
        <dbReference type="SAM" id="MobiDB-lite"/>
    </source>
</evidence>
<evidence type="ECO:0000259" key="2">
    <source>
        <dbReference type="SMART" id="SM00581"/>
    </source>
</evidence>
<feature type="compositionally biased region" description="Polar residues" evidence="1">
    <location>
        <begin position="395"/>
        <end position="412"/>
    </location>
</feature>
<dbReference type="PANTHER" id="PTHR12785">
    <property type="entry name" value="SPLICING FACTOR 3B"/>
    <property type="match status" value="1"/>
</dbReference>
<feature type="compositionally biased region" description="Basic residues" evidence="1">
    <location>
        <begin position="1"/>
        <end position="13"/>
    </location>
</feature>
<accession>A0A7H9B4G3</accession>
<feature type="region of interest" description="Disordered" evidence="1">
    <location>
        <begin position="1"/>
        <end position="51"/>
    </location>
</feature>
<dbReference type="OrthoDB" id="10260794at2759"/>
<dbReference type="InterPro" id="IPR006568">
    <property type="entry name" value="PSP_pro-rich"/>
</dbReference>
<name>A0A7H9B4G3_ZYGMR</name>
<dbReference type="RefSeq" id="XP_037145305.1">
    <property type="nucleotide sequence ID" value="XM_037289410.1"/>
</dbReference>
<dbReference type="AlphaFoldDB" id="A0A7H9B4G3"/>
<evidence type="ECO:0000313" key="3">
    <source>
        <dbReference type="EMBL" id="QLG73578.1"/>
    </source>
</evidence>
<sequence length="479" mass="54983">MARKSHRSSRTSKKLPDQKQEIAQLLDRKRQTHNAKDVADTHNGKKKDAKELALEKQFSSIIEKFKIPDARKGRGQLIVKEEVAKGIRGHERDHDHDLLKEDPEKPKSKTRGRKQDQPSLSRLKCETSYPQMVEWYDCDAMYPHLLVSIKTSKNVVPVPGHWQMKREYLSGRSLLEKRPFELPEIIRQTDIEQMRKTLPDGEDDDSTLSSKQVSRTRVQPKLGTLDIGYAKLRDVFFKLGAKWKPDVLLPFGDLYYENRNLHEESEWRKFVKEKEPGKLSTELREIMNLKEGQLPPWCMKMKSLGMPPGYPTLKIAGLNMGIENLSGDTYGRLERLHNKKRAAMFGAIISLEDDAQEQKGKKSIKKEEQKLIVPAAIDSKLGPLGENLKIEINRRTPTNHELSETASEPGRNSQRESKQLYTVLPERKADDMTANTGSKSMYEVLPAGKHLATNTNLQDEYKLKSDGNEDEESIDKFRF</sequence>
<protein>
    <recommendedName>
        <fullName evidence="2">PSP proline-rich domain-containing protein</fullName>
    </recommendedName>
</protein>
<dbReference type="InterPro" id="IPR052584">
    <property type="entry name" value="U2_snRNP_Complex_Component"/>
</dbReference>
<dbReference type="PANTHER" id="PTHR12785:SF6">
    <property type="entry name" value="SPLICING FACTOR 3B SUBUNIT 2"/>
    <property type="match status" value="1"/>
</dbReference>
<proteinExistence type="predicted"/>
<feature type="region of interest" description="Disordered" evidence="1">
    <location>
        <begin position="85"/>
        <end position="123"/>
    </location>
</feature>
<reference evidence="3 4" key="1">
    <citation type="submission" date="2020-07" db="EMBL/GenBank/DDBJ databases">
        <title>The yeast mating-type switching endonuclease HO is a domesticated member of an unorthodox homing genetic element family.</title>
        <authorList>
            <person name="Coughlan A.Y."/>
            <person name="Lombardi L."/>
            <person name="Braun-Galleani S."/>
            <person name="Martos A.R."/>
            <person name="Galeote V."/>
            <person name="Bigey F."/>
            <person name="Dequin S."/>
            <person name="Byrne K.P."/>
            <person name="Wolfe K.H."/>
        </authorList>
    </citation>
    <scope>NUCLEOTIDE SEQUENCE [LARGE SCALE GENOMIC DNA]</scope>
    <source>
        <strain evidence="3 4">NRRL Y-6702</strain>
    </source>
</reference>
<dbReference type="InterPro" id="IPR007180">
    <property type="entry name" value="DUF382"/>
</dbReference>
<feature type="region of interest" description="Disordered" evidence="1">
    <location>
        <begin position="394"/>
        <end position="418"/>
    </location>
</feature>
<dbReference type="GO" id="GO:0005634">
    <property type="term" value="C:nucleus"/>
    <property type="evidence" value="ECO:0007669"/>
    <property type="project" value="InterPro"/>
</dbReference>
<evidence type="ECO:0000313" key="4">
    <source>
        <dbReference type="Proteomes" id="UP000509704"/>
    </source>
</evidence>
<dbReference type="Proteomes" id="UP000509704">
    <property type="component" value="Chromosome 6"/>
</dbReference>